<dbReference type="PANTHER" id="PTHR43610">
    <property type="entry name" value="BLL6696 PROTEIN"/>
    <property type="match status" value="1"/>
</dbReference>
<dbReference type="SUPFAM" id="SSF55729">
    <property type="entry name" value="Acyl-CoA N-acyltransferases (Nat)"/>
    <property type="match status" value="1"/>
</dbReference>
<reference evidence="2" key="1">
    <citation type="submission" date="2021-08" db="EMBL/GenBank/DDBJ databases">
        <authorList>
            <person name="Zhang H."/>
            <person name="Xu M."/>
            <person name="Yu Z."/>
            <person name="Yang L."/>
            <person name="Cai Y."/>
        </authorList>
    </citation>
    <scope>NUCLEOTIDE SEQUENCE</scope>
    <source>
        <strain evidence="2">CHL1</strain>
    </source>
</reference>
<evidence type="ECO:0000313" key="3">
    <source>
        <dbReference type="Proteomes" id="UP000825701"/>
    </source>
</evidence>
<organism evidence="2 3">
    <name type="scientific">Chenggangzhangella methanolivorans</name>
    <dbReference type="NCBI Taxonomy" id="1437009"/>
    <lineage>
        <taxon>Bacteria</taxon>
        <taxon>Pseudomonadati</taxon>
        <taxon>Pseudomonadota</taxon>
        <taxon>Alphaproteobacteria</taxon>
        <taxon>Hyphomicrobiales</taxon>
        <taxon>Methylopilaceae</taxon>
        <taxon>Chenggangzhangella</taxon>
    </lineage>
</organism>
<evidence type="ECO:0000313" key="2">
    <source>
        <dbReference type="EMBL" id="QZO00500.1"/>
    </source>
</evidence>
<dbReference type="Gene3D" id="3.40.630.30">
    <property type="match status" value="1"/>
</dbReference>
<dbReference type="GO" id="GO:0016747">
    <property type="term" value="F:acyltransferase activity, transferring groups other than amino-acyl groups"/>
    <property type="evidence" value="ECO:0007669"/>
    <property type="project" value="InterPro"/>
</dbReference>
<dbReference type="KEGG" id="cmet:K6K41_01795"/>
<protein>
    <submittedName>
        <fullName evidence="2">GNAT family N-acetyltransferase</fullName>
    </submittedName>
</protein>
<dbReference type="AlphaFoldDB" id="A0A9E6UQ47"/>
<name>A0A9E6UQ47_9HYPH</name>
<feature type="domain" description="N-acetyltransferase" evidence="1">
    <location>
        <begin position="16"/>
        <end position="152"/>
    </location>
</feature>
<keyword evidence="3" id="KW-1185">Reference proteome</keyword>
<gene>
    <name evidence="2" type="ORF">K6K41_01795</name>
</gene>
<dbReference type="InterPro" id="IPR000182">
    <property type="entry name" value="GNAT_dom"/>
</dbReference>
<accession>A0A9E6UQ47</accession>
<dbReference type="RefSeq" id="WP_261403695.1">
    <property type="nucleotide sequence ID" value="NZ_CP081869.1"/>
</dbReference>
<dbReference type="Proteomes" id="UP000825701">
    <property type="component" value="Chromosome"/>
</dbReference>
<dbReference type="InterPro" id="IPR016181">
    <property type="entry name" value="Acyl_CoA_acyltransferase"/>
</dbReference>
<proteinExistence type="predicted"/>
<dbReference type="EMBL" id="CP081869">
    <property type="protein sequence ID" value="QZO00500.1"/>
    <property type="molecule type" value="Genomic_DNA"/>
</dbReference>
<sequence length="212" mass="24164">MDYFSSVTLRGAGVSLVPLSMDHVADLAAGADEAIWRWMPSWHHLPGTMTDFVTAALELQKARRIVPFTTIDRRTRKVVGSTRFHYVEPEHRRLEIGVTWIATAFQRSHVNSEAKLLQLWYAFEIPKCRRVEWKTDAENLKSRAAIARLGAREEGCFRKHMIYPDGRNRDSVYFAITDDLWPTAKEALVARLGYPFEPSLTVEGRDGVSDTA</sequence>
<evidence type="ECO:0000259" key="1">
    <source>
        <dbReference type="Pfam" id="PF13302"/>
    </source>
</evidence>
<dbReference type="PANTHER" id="PTHR43610:SF1">
    <property type="entry name" value="N-ACETYLTRANSFERASE DOMAIN-CONTAINING PROTEIN"/>
    <property type="match status" value="1"/>
</dbReference>
<dbReference type="Pfam" id="PF13302">
    <property type="entry name" value="Acetyltransf_3"/>
    <property type="match status" value="1"/>
</dbReference>